<evidence type="ECO:0000313" key="3">
    <source>
        <dbReference type="EMBL" id="MBB3998109.1"/>
    </source>
</evidence>
<dbReference type="PROSITE" id="PS51318">
    <property type="entry name" value="TAT"/>
    <property type="match status" value="1"/>
</dbReference>
<keyword evidence="3" id="KW-0456">Lyase</keyword>
<comment type="caution">
    <text evidence="3">The sequence shown here is derived from an EMBL/GenBank/DDBJ whole genome shotgun (WGS) entry which is preliminary data.</text>
</comment>
<dbReference type="PROSITE" id="PS00530">
    <property type="entry name" value="RNASE_T2_1"/>
    <property type="match status" value="1"/>
</dbReference>
<dbReference type="SUPFAM" id="SSF55895">
    <property type="entry name" value="Ribonuclease Rh-like"/>
    <property type="match status" value="1"/>
</dbReference>
<protein>
    <submittedName>
        <fullName evidence="3">Ribonuclease T2</fullName>
        <ecNumber evidence="3">4.6.1.19</ecNumber>
    </submittedName>
</protein>
<dbReference type="Proteomes" id="UP000542776">
    <property type="component" value="Unassembled WGS sequence"/>
</dbReference>
<evidence type="ECO:0000313" key="4">
    <source>
        <dbReference type="Proteomes" id="UP000542776"/>
    </source>
</evidence>
<dbReference type="GO" id="GO:0003723">
    <property type="term" value="F:RNA binding"/>
    <property type="evidence" value="ECO:0007669"/>
    <property type="project" value="InterPro"/>
</dbReference>
<dbReference type="Pfam" id="PF00445">
    <property type="entry name" value="Ribonuclease_T2"/>
    <property type="match status" value="1"/>
</dbReference>
<dbReference type="Gene3D" id="3.90.730.10">
    <property type="entry name" value="Ribonuclease T2-like"/>
    <property type="match status" value="1"/>
</dbReference>
<dbReference type="InterPro" id="IPR036430">
    <property type="entry name" value="RNase_T2-like_sf"/>
</dbReference>
<dbReference type="InterPro" id="IPR018188">
    <property type="entry name" value="RNase_T2_His_AS_1"/>
</dbReference>
<dbReference type="PANTHER" id="PTHR11240">
    <property type="entry name" value="RIBONUCLEASE T2"/>
    <property type="match status" value="1"/>
</dbReference>
<evidence type="ECO:0000256" key="1">
    <source>
        <dbReference type="ARBA" id="ARBA00007469"/>
    </source>
</evidence>
<organism evidence="3 4">
    <name type="scientific">Aureimonas pseudogalii</name>
    <dbReference type="NCBI Taxonomy" id="1744844"/>
    <lineage>
        <taxon>Bacteria</taxon>
        <taxon>Pseudomonadati</taxon>
        <taxon>Pseudomonadota</taxon>
        <taxon>Alphaproteobacteria</taxon>
        <taxon>Hyphomicrobiales</taxon>
        <taxon>Aurantimonadaceae</taxon>
        <taxon>Aureimonas</taxon>
    </lineage>
</organism>
<accession>A0A7W6EC29</accession>
<proteinExistence type="inferred from homology"/>
<gene>
    <name evidence="3" type="ORF">GGR04_001947</name>
</gene>
<dbReference type="InterPro" id="IPR001568">
    <property type="entry name" value="RNase_T2-like"/>
</dbReference>
<dbReference type="RefSeq" id="WP_183199631.1">
    <property type="nucleotide sequence ID" value="NZ_JACIEK010000003.1"/>
</dbReference>
<dbReference type="GO" id="GO:0033897">
    <property type="term" value="F:ribonuclease T2 activity"/>
    <property type="evidence" value="ECO:0007669"/>
    <property type="project" value="UniProtKB-EC"/>
</dbReference>
<comment type="similarity">
    <text evidence="1 2">Belongs to the RNase T2 family.</text>
</comment>
<dbReference type="PANTHER" id="PTHR11240:SF22">
    <property type="entry name" value="RIBONUCLEASE T2"/>
    <property type="match status" value="1"/>
</dbReference>
<dbReference type="GO" id="GO:0006401">
    <property type="term" value="P:RNA catabolic process"/>
    <property type="evidence" value="ECO:0007669"/>
    <property type="project" value="UniProtKB-ARBA"/>
</dbReference>
<name>A0A7W6EC29_9HYPH</name>
<dbReference type="InterPro" id="IPR006311">
    <property type="entry name" value="TAT_signal"/>
</dbReference>
<dbReference type="EMBL" id="JACIEK010000003">
    <property type="protein sequence ID" value="MBB3998109.1"/>
    <property type="molecule type" value="Genomic_DNA"/>
</dbReference>
<keyword evidence="4" id="KW-1185">Reference proteome</keyword>
<reference evidence="3 4" key="1">
    <citation type="submission" date="2020-08" db="EMBL/GenBank/DDBJ databases">
        <title>Genomic Encyclopedia of Type Strains, Phase IV (KMG-IV): sequencing the most valuable type-strain genomes for metagenomic binning, comparative biology and taxonomic classification.</title>
        <authorList>
            <person name="Goeker M."/>
        </authorList>
    </citation>
    <scope>NUCLEOTIDE SEQUENCE [LARGE SCALE GENOMIC DNA]</scope>
    <source>
        <strain evidence="3 4">DSM 102238</strain>
    </source>
</reference>
<dbReference type="AlphaFoldDB" id="A0A7W6EC29"/>
<evidence type="ECO:0000256" key="2">
    <source>
        <dbReference type="RuleBase" id="RU004328"/>
    </source>
</evidence>
<dbReference type="EC" id="4.6.1.19" evidence="3"/>
<sequence>MRQKLGRSNESSITRRSILGRVGRLGPTAALLSLATLNAVSAQVPMSGTFTAEASCFATSSLRPDDNPGRIVTEPGRGYDLFGRNAVPGSHYLIRVPGASPERRWVAYGCGRVGEESSSAANRSYAPASPSRASVANAIRGDFILAASWHPAFCELRSRTRDCREGGTAAGGFSLHGLWPQPRGREYCGVSASIRAADEAGDWRALPAVALSTQTRAALAQAMPGVVSGLDRHEWWTHGTCYGTDAETYFRDALALLGALNASDVGRLFTSSVGDEVSTEEIRAAFDRAFGRGAGRRVLVDCASDDGGRRLVRELRIALRGTVGAAPDLGRLVLAGAPQSRGCAGGVVDAAGFG</sequence>